<organism evidence="8 10">
    <name type="scientific">Cannabis sativa</name>
    <name type="common">Hemp</name>
    <name type="synonym">Marijuana</name>
    <dbReference type="NCBI Taxonomy" id="3483"/>
    <lineage>
        <taxon>Eukaryota</taxon>
        <taxon>Viridiplantae</taxon>
        <taxon>Streptophyta</taxon>
        <taxon>Embryophyta</taxon>
        <taxon>Tracheophyta</taxon>
        <taxon>Spermatophyta</taxon>
        <taxon>Magnoliopsida</taxon>
        <taxon>eudicotyledons</taxon>
        <taxon>Gunneridae</taxon>
        <taxon>Pentapetalae</taxon>
        <taxon>rosids</taxon>
        <taxon>fabids</taxon>
        <taxon>Rosales</taxon>
        <taxon>Cannabaceae</taxon>
        <taxon>Cannabis</taxon>
    </lineage>
</organism>
<dbReference type="InterPro" id="IPR015421">
    <property type="entry name" value="PyrdxlP-dep_Trfase_major"/>
</dbReference>
<dbReference type="FunFam" id="3.40.640.10:FF:000048">
    <property type="entry name" value="tyrosine aminotransferase"/>
    <property type="match status" value="1"/>
</dbReference>
<dbReference type="GO" id="GO:0030170">
    <property type="term" value="F:pyridoxal phosphate binding"/>
    <property type="evidence" value="ECO:0007669"/>
    <property type="project" value="InterPro"/>
</dbReference>
<dbReference type="SUPFAM" id="SSF53383">
    <property type="entry name" value="PLP-dependent transferases"/>
    <property type="match status" value="1"/>
</dbReference>
<evidence type="ECO:0000313" key="7">
    <source>
        <dbReference type="EMBL" id="KAF4352012.1"/>
    </source>
</evidence>
<evidence type="ECO:0000313" key="9">
    <source>
        <dbReference type="Proteomes" id="UP000525078"/>
    </source>
</evidence>
<reference evidence="9 10" key="1">
    <citation type="journal article" date="2020" name="bioRxiv">
        <title>Sequence and annotation of 42 cannabis genomes reveals extensive copy number variation in cannabinoid synthesis and pathogen resistance genes.</title>
        <authorList>
            <person name="Mckernan K.J."/>
            <person name="Helbert Y."/>
            <person name="Kane L.T."/>
            <person name="Ebling H."/>
            <person name="Zhang L."/>
            <person name="Liu B."/>
            <person name="Eaton Z."/>
            <person name="Mclaughlin S."/>
            <person name="Kingan S."/>
            <person name="Baybayan P."/>
            <person name="Concepcion G."/>
            <person name="Jordan M."/>
            <person name="Riva A."/>
            <person name="Barbazuk W."/>
            <person name="Harkins T."/>
        </authorList>
    </citation>
    <scope>NUCLEOTIDE SEQUENCE [LARGE SCALE GENOMIC DNA]</scope>
    <source>
        <strain evidence="9 10">cv. Jamaican Lion 4</strain>
        <strain evidence="8">Father</strain>
        <strain evidence="7">Mother</strain>
        <tissue evidence="8">Leaf</tissue>
    </source>
</reference>
<feature type="modified residue" description="N6-(pyridoxal phosphate)lysine" evidence="5">
    <location>
        <position position="285"/>
    </location>
</feature>
<evidence type="ECO:0000256" key="3">
    <source>
        <dbReference type="ARBA" id="ARBA00022898"/>
    </source>
</evidence>
<sequence>MQLLHSLNKKQISFVCNTTQHKRKEKKMEIKGSREWNFGVEEEEQGNTASAVTVRGVLNILYQNIRKHDNNTPVDVVIPIGHGDPSNFPCFRTPPTAEDAVVNALRSANFNSYSYTNGLPSARKAIAEYLSQDLPNKLTVEDVFVTLGCTQAIEMIITALARPGANVLFPRPGFPYYEARAASSKLEVRHYDLIPEQRWEVDLQHVEALSDENTVAMVVINPGNPCGSVYNAQHLEKIAETARKLRFVVVADEVYAHICFGSTPFIPMGVYASIAPVLTLGSISKRLGVPGWRLGWIVTNDPDGILKKSGLTRKIINCLDISNDPVTFIQGAIPDMLQNTTKEYYSKIVAIVKEAAETCYSKIKTNPFIDCPHKPEGSMFVMVKLNVSLLADINDDLEFCLKLAQEESVIVMPGVALGMKNWLRITFAIEPSLLEDGLQRIEVFCHRHAKKQ</sequence>
<dbReference type="PANTHER" id="PTHR45744">
    <property type="entry name" value="TYROSINE AMINOTRANSFERASE"/>
    <property type="match status" value="1"/>
</dbReference>
<evidence type="ECO:0000256" key="2">
    <source>
        <dbReference type="ARBA" id="ARBA00007441"/>
    </source>
</evidence>
<evidence type="ECO:0000259" key="6">
    <source>
        <dbReference type="Pfam" id="PF00155"/>
    </source>
</evidence>
<dbReference type="AlphaFoldDB" id="A0A7J6GVU1"/>
<protein>
    <recommendedName>
        <fullName evidence="6">Aminotransferase class I/classII large domain-containing protein</fullName>
    </recommendedName>
</protein>
<dbReference type="PANTHER" id="PTHR45744:SF11">
    <property type="entry name" value="TYROSINE AMINOTRANSFERASE"/>
    <property type="match status" value="1"/>
</dbReference>
<dbReference type="InterPro" id="IPR004838">
    <property type="entry name" value="NHTrfase_class1_PyrdxlP-BS"/>
</dbReference>
<dbReference type="NCBIfam" id="TIGR01265">
    <property type="entry name" value="tyr_nico_aTase"/>
    <property type="match status" value="1"/>
</dbReference>
<dbReference type="Proteomes" id="UP000583929">
    <property type="component" value="Unassembled WGS sequence"/>
</dbReference>
<dbReference type="EMBL" id="JAATIP010000323">
    <property type="protein sequence ID" value="KAF4352012.1"/>
    <property type="molecule type" value="Genomic_DNA"/>
</dbReference>
<dbReference type="Gene3D" id="3.90.1150.10">
    <property type="entry name" value="Aspartate Aminotransferase, domain 1"/>
    <property type="match status" value="1"/>
</dbReference>
<name>A0A7J6GVU1_CANSA</name>
<dbReference type="PROSITE" id="PS00105">
    <property type="entry name" value="AA_TRANSFER_CLASS_1"/>
    <property type="match status" value="1"/>
</dbReference>
<evidence type="ECO:0000313" key="10">
    <source>
        <dbReference type="Proteomes" id="UP000583929"/>
    </source>
</evidence>
<dbReference type="InterPro" id="IPR015424">
    <property type="entry name" value="PyrdxlP-dep_Trfase"/>
</dbReference>
<dbReference type="GO" id="GO:0006572">
    <property type="term" value="P:L-tyrosine catabolic process"/>
    <property type="evidence" value="ECO:0007669"/>
    <property type="project" value="TreeGrafter"/>
</dbReference>
<keyword evidence="10" id="KW-1185">Reference proteome</keyword>
<dbReference type="GO" id="GO:0004838">
    <property type="term" value="F:L-tyrosine-2-oxoglutarate transaminase activity"/>
    <property type="evidence" value="ECO:0007669"/>
    <property type="project" value="TreeGrafter"/>
</dbReference>
<proteinExistence type="inferred from homology"/>
<dbReference type="Pfam" id="PF00155">
    <property type="entry name" value="Aminotran_1_2"/>
    <property type="match status" value="1"/>
</dbReference>
<comment type="cofactor">
    <cofactor evidence="1 4 5">
        <name>pyridoxal 5'-phosphate</name>
        <dbReference type="ChEBI" id="CHEBI:597326"/>
    </cofactor>
</comment>
<dbReference type="Gene3D" id="3.40.640.10">
    <property type="entry name" value="Type I PLP-dependent aspartate aminotransferase-like (Major domain)"/>
    <property type="match status" value="1"/>
</dbReference>
<comment type="similarity">
    <text evidence="2 4">Belongs to the class-I pyridoxal-phosphate-dependent aminotransferase family.</text>
</comment>
<dbReference type="EMBL" id="JAATIQ010000081">
    <property type="protein sequence ID" value="KAF4386500.1"/>
    <property type="molecule type" value="Genomic_DNA"/>
</dbReference>
<accession>A0A7J6GVU1</accession>
<evidence type="ECO:0000256" key="5">
    <source>
        <dbReference type="PIRSR" id="PIRSR000517-1"/>
    </source>
</evidence>
<dbReference type="FunFam" id="3.90.1150.10:FF:000040">
    <property type="entry name" value="Tyrosine aminotransferase"/>
    <property type="match status" value="1"/>
</dbReference>
<dbReference type="InterPro" id="IPR005958">
    <property type="entry name" value="TyrNic_aminoTrfase"/>
</dbReference>
<evidence type="ECO:0000313" key="8">
    <source>
        <dbReference type="EMBL" id="KAF4386500.1"/>
    </source>
</evidence>
<keyword evidence="3 4" id="KW-0663">Pyridoxal phosphate</keyword>
<comment type="caution">
    <text evidence="8">The sequence shown here is derived from an EMBL/GenBank/DDBJ whole genome shotgun (WGS) entry which is preliminary data.</text>
</comment>
<dbReference type="InterPro" id="IPR004839">
    <property type="entry name" value="Aminotransferase_I/II_large"/>
</dbReference>
<dbReference type="InterPro" id="IPR015422">
    <property type="entry name" value="PyrdxlP-dep_Trfase_small"/>
</dbReference>
<dbReference type="Proteomes" id="UP000525078">
    <property type="component" value="Unassembled WGS sequence"/>
</dbReference>
<gene>
    <name evidence="7" type="ORF">F8388_026247</name>
    <name evidence="8" type="ORF">G4B88_006756</name>
</gene>
<dbReference type="CDD" id="cd00609">
    <property type="entry name" value="AAT_like"/>
    <property type="match status" value="1"/>
</dbReference>
<feature type="domain" description="Aminotransferase class I/classII large" evidence="6">
    <location>
        <begin position="86"/>
        <end position="441"/>
    </location>
</feature>
<dbReference type="PIRSF" id="PIRSF000517">
    <property type="entry name" value="Tyr_transaminase"/>
    <property type="match status" value="1"/>
</dbReference>
<evidence type="ECO:0000256" key="1">
    <source>
        <dbReference type="ARBA" id="ARBA00001933"/>
    </source>
</evidence>
<evidence type="ECO:0000256" key="4">
    <source>
        <dbReference type="PIRNR" id="PIRNR000517"/>
    </source>
</evidence>